<dbReference type="SUPFAM" id="SSF55008">
    <property type="entry name" value="HMA, heavy metal-associated domain"/>
    <property type="match status" value="1"/>
</dbReference>
<name>A0ABP6QQ10_9ACTN</name>
<gene>
    <name evidence="3" type="ORF">GCM10010469_01630</name>
</gene>
<comment type="caution">
    <text evidence="3">The sequence shown here is derived from an EMBL/GenBank/DDBJ whole genome shotgun (WGS) entry which is preliminary data.</text>
</comment>
<feature type="domain" description="HMA" evidence="2">
    <location>
        <begin position="3"/>
        <end position="68"/>
    </location>
</feature>
<dbReference type="CDD" id="cd00371">
    <property type="entry name" value="HMA"/>
    <property type="match status" value="1"/>
</dbReference>
<dbReference type="InterPro" id="IPR006121">
    <property type="entry name" value="HMA_dom"/>
</dbReference>
<keyword evidence="4" id="KW-1185">Reference proteome</keyword>
<accession>A0ABP6QQ10</accession>
<evidence type="ECO:0000313" key="4">
    <source>
        <dbReference type="Proteomes" id="UP001500728"/>
    </source>
</evidence>
<reference evidence="4" key="1">
    <citation type="journal article" date="2019" name="Int. J. Syst. Evol. Microbiol.">
        <title>The Global Catalogue of Microorganisms (GCM) 10K type strain sequencing project: providing services to taxonomists for standard genome sequencing and annotation.</title>
        <authorList>
            <consortium name="The Broad Institute Genomics Platform"/>
            <consortium name="The Broad Institute Genome Sequencing Center for Infectious Disease"/>
            <person name="Wu L."/>
            <person name="Ma J."/>
        </authorList>
    </citation>
    <scope>NUCLEOTIDE SEQUENCE [LARGE SCALE GENOMIC DNA]</scope>
    <source>
        <strain evidence="4">JCM 9381</strain>
    </source>
</reference>
<dbReference type="PROSITE" id="PS01047">
    <property type="entry name" value="HMA_1"/>
    <property type="match status" value="1"/>
</dbReference>
<sequence length="81" mass="8195">MSQVITLAVPGISCGDCRQAIDSAVGAVTGVSAAQVDVEARTVDVAYGASAALPRIVAAVEARGYRISAFEVGTQSVRRAS</sequence>
<dbReference type="RefSeq" id="WP_346150449.1">
    <property type="nucleotide sequence ID" value="NZ_BAAAUW010000001.1"/>
</dbReference>
<dbReference type="Pfam" id="PF00403">
    <property type="entry name" value="HMA"/>
    <property type="match status" value="1"/>
</dbReference>
<protein>
    <recommendedName>
        <fullName evidence="2">HMA domain-containing protein</fullName>
    </recommendedName>
</protein>
<keyword evidence="1" id="KW-0479">Metal-binding</keyword>
<dbReference type="Gene3D" id="3.30.70.100">
    <property type="match status" value="1"/>
</dbReference>
<evidence type="ECO:0000313" key="3">
    <source>
        <dbReference type="EMBL" id="GAA3246036.1"/>
    </source>
</evidence>
<evidence type="ECO:0000256" key="1">
    <source>
        <dbReference type="ARBA" id="ARBA00022723"/>
    </source>
</evidence>
<dbReference type="InterPro" id="IPR036163">
    <property type="entry name" value="HMA_dom_sf"/>
</dbReference>
<organism evidence="3 4">
    <name type="scientific">Streptomyces labedae</name>
    <dbReference type="NCBI Taxonomy" id="285569"/>
    <lineage>
        <taxon>Bacteria</taxon>
        <taxon>Bacillati</taxon>
        <taxon>Actinomycetota</taxon>
        <taxon>Actinomycetes</taxon>
        <taxon>Kitasatosporales</taxon>
        <taxon>Streptomycetaceae</taxon>
        <taxon>Streptomyces</taxon>
    </lineage>
</organism>
<dbReference type="InterPro" id="IPR017969">
    <property type="entry name" value="Heavy-metal-associated_CS"/>
</dbReference>
<dbReference type="Proteomes" id="UP001500728">
    <property type="component" value="Unassembled WGS sequence"/>
</dbReference>
<proteinExistence type="predicted"/>
<evidence type="ECO:0000259" key="2">
    <source>
        <dbReference type="PROSITE" id="PS50846"/>
    </source>
</evidence>
<dbReference type="PROSITE" id="PS50846">
    <property type="entry name" value="HMA_2"/>
    <property type="match status" value="1"/>
</dbReference>
<dbReference type="EMBL" id="BAAAUW010000001">
    <property type="protein sequence ID" value="GAA3246036.1"/>
    <property type="molecule type" value="Genomic_DNA"/>
</dbReference>